<comment type="similarity">
    <text evidence="1 2">Belongs to the UPF0301 (AlgH) family.</text>
</comment>
<dbReference type="OrthoDB" id="9807486at2"/>
<dbReference type="SUPFAM" id="SSF143456">
    <property type="entry name" value="VC0467-like"/>
    <property type="match status" value="1"/>
</dbReference>
<evidence type="ECO:0000256" key="1">
    <source>
        <dbReference type="ARBA" id="ARBA00009600"/>
    </source>
</evidence>
<proteinExistence type="inferred from homology"/>
<dbReference type="GO" id="GO:0005829">
    <property type="term" value="C:cytosol"/>
    <property type="evidence" value="ECO:0007669"/>
    <property type="project" value="TreeGrafter"/>
</dbReference>
<sequence>MGPDRSNESAPGGASSGESAGAGFEVSPGTLLVASPELIEPTFSRTVVYLIEHNESGSLGVVLNRPSESAVHGVLPRWHDLAAKPKAVFVGGPVNQTAALCLGVVKAGVDASGIRGLQPVAGRVVLVDLDSDVEMMDELLDGVRVFAGYSGWGMGQLDDELGRDDWIPCGSLHTDVLVPSSVDLWGKVLRRQGLPTALLATHPVDVSVN</sequence>
<organism evidence="4 5">
    <name type="scientific">Tsukamurella pulmonis</name>
    <dbReference type="NCBI Taxonomy" id="47312"/>
    <lineage>
        <taxon>Bacteria</taxon>
        <taxon>Bacillati</taxon>
        <taxon>Actinomycetota</taxon>
        <taxon>Actinomycetes</taxon>
        <taxon>Mycobacteriales</taxon>
        <taxon>Tsukamurellaceae</taxon>
        <taxon>Tsukamurella</taxon>
    </lineage>
</organism>
<dbReference type="AlphaFoldDB" id="A0A1H1AJG0"/>
<feature type="region of interest" description="Disordered" evidence="3">
    <location>
        <begin position="1"/>
        <end position="21"/>
    </location>
</feature>
<evidence type="ECO:0000256" key="2">
    <source>
        <dbReference type="HAMAP-Rule" id="MF_00758"/>
    </source>
</evidence>
<dbReference type="Proteomes" id="UP000183053">
    <property type="component" value="Unassembled WGS sequence"/>
</dbReference>
<dbReference type="RefSeq" id="WP_082756120.1">
    <property type="nucleotide sequence ID" value="NZ_AP025457.1"/>
</dbReference>
<evidence type="ECO:0000313" key="5">
    <source>
        <dbReference type="Proteomes" id="UP000183053"/>
    </source>
</evidence>
<dbReference type="HAMAP" id="MF_00758">
    <property type="entry name" value="UPF0301"/>
    <property type="match status" value="1"/>
</dbReference>
<accession>A0A1H1AJG0</accession>
<name>A0A1H1AJG0_9ACTN</name>
<evidence type="ECO:0000256" key="3">
    <source>
        <dbReference type="SAM" id="MobiDB-lite"/>
    </source>
</evidence>
<dbReference type="PANTHER" id="PTHR30327:SF1">
    <property type="entry name" value="UPF0301 PROTEIN YQGE"/>
    <property type="match status" value="1"/>
</dbReference>
<dbReference type="Gene3D" id="3.40.1740.10">
    <property type="entry name" value="VC0467-like"/>
    <property type="match status" value="1"/>
</dbReference>
<reference evidence="5" key="1">
    <citation type="submission" date="2016-10" db="EMBL/GenBank/DDBJ databases">
        <authorList>
            <person name="Varghese N."/>
            <person name="Submissions S."/>
        </authorList>
    </citation>
    <scope>NUCLEOTIDE SEQUENCE [LARGE SCALE GENOMIC DNA]</scope>
    <source>
        <strain evidence="5">DSM 44142</strain>
    </source>
</reference>
<evidence type="ECO:0000313" key="4">
    <source>
        <dbReference type="EMBL" id="SDQ39809.1"/>
    </source>
</evidence>
<dbReference type="EMBL" id="FNLF01000002">
    <property type="protein sequence ID" value="SDQ39809.1"/>
    <property type="molecule type" value="Genomic_DNA"/>
</dbReference>
<gene>
    <name evidence="4" type="ORF">SAMN04489765_0253</name>
</gene>
<dbReference type="NCBIfam" id="NF001269">
    <property type="entry name" value="PRK00228.2-1"/>
    <property type="match status" value="1"/>
</dbReference>
<dbReference type="NCBIfam" id="NF001272">
    <property type="entry name" value="PRK00228.2-4"/>
    <property type="match status" value="1"/>
</dbReference>
<protein>
    <recommendedName>
        <fullName evidence="2">UPF0301 protein SAMN04489765_0253</fullName>
    </recommendedName>
</protein>
<feature type="compositionally biased region" description="Low complexity" evidence="3">
    <location>
        <begin position="8"/>
        <end position="21"/>
    </location>
</feature>
<dbReference type="InterPro" id="IPR003774">
    <property type="entry name" value="AlgH-like"/>
</dbReference>
<dbReference type="Pfam" id="PF02622">
    <property type="entry name" value="DUF179"/>
    <property type="match status" value="1"/>
</dbReference>
<dbReference type="PANTHER" id="PTHR30327">
    <property type="entry name" value="UNCHARACTERIZED PROTEIN YQGE"/>
    <property type="match status" value="1"/>
</dbReference>
<dbReference type="STRING" id="47312.SAMN04489765_0253"/>
<keyword evidence="5" id="KW-1185">Reference proteome</keyword>